<dbReference type="Proteomes" id="UP000184485">
    <property type="component" value="Unassembled WGS sequence"/>
</dbReference>
<evidence type="ECO:0000256" key="2">
    <source>
        <dbReference type="ARBA" id="ARBA00005695"/>
    </source>
</evidence>
<dbReference type="STRING" id="1122133.SAMN02745157_3341"/>
<feature type="domain" description="Solute-binding protein family 5" evidence="6">
    <location>
        <begin position="84"/>
        <end position="448"/>
    </location>
</feature>
<organism evidence="7 8">
    <name type="scientific">Kaistia soli DSM 19436</name>
    <dbReference type="NCBI Taxonomy" id="1122133"/>
    <lineage>
        <taxon>Bacteria</taxon>
        <taxon>Pseudomonadati</taxon>
        <taxon>Pseudomonadota</taxon>
        <taxon>Alphaproteobacteria</taxon>
        <taxon>Hyphomicrobiales</taxon>
        <taxon>Kaistiaceae</taxon>
        <taxon>Kaistia</taxon>
    </lineage>
</organism>
<keyword evidence="8" id="KW-1185">Reference proteome</keyword>
<proteinExistence type="inferred from homology"/>
<dbReference type="GO" id="GO:1904680">
    <property type="term" value="F:peptide transmembrane transporter activity"/>
    <property type="evidence" value="ECO:0007669"/>
    <property type="project" value="TreeGrafter"/>
</dbReference>
<evidence type="ECO:0000259" key="6">
    <source>
        <dbReference type="Pfam" id="PF00496"/>
    </source>
</evidence>
<evidence type="ECO:0000256" key="3">
    <source>
        <dbReference type="ARBA" id="ARBA00022448"/>
    </source>
</evidence>
<protein>
    <submittedName>
        <fullName evidence="7">Peptide/nickel transport system substrate-binding protein</fullName>
    </submittedName>
</protein>
<sequence>MSYLRKFALSSALVVGVVLPSLPALADTASETLIVAGPRTPESLELEYPSTEAVQEARKNVYERLLAYEMKTNEDGVQVENFDKLVGALAKSWEVSPDRSSITFHLTDAKSHAGNTLTADDLMWTFERGWTLKGTFYWYMHQMLKINDFSAFQKIDDHTVKIQLPGPSPLIERLWVNSDLGIIDATEAKKHVTAEDPWAAKWLSTNTASFSPYKVTTFTPGREVVYEANLDYYRGVPKLKKIIFREVPTSSNRVAALQGGAIDVAEWLLPRELNLLSKVPSVKVSKVYGNYIHRVDLNNTIKPFTDPRVRQALNYLVPRDQIEKSVYFGTARPTKSPVSEIYPGFTDEYFGYTEDVAKAKALLAEAGYPDGFKTELGYRTGDEIEEQIAIILKTAFARAGVDLELSKLPSSTLVERYSGGTIPAYFLRDMAIVPDAAYVTNLWLNSQSMVDFSHYKNAEVDKLIDKNLTATDEPARLADMKKVQQMVVSDAPWVFLFNPGYQLATRANVKGTSWYTPNGNAWFDYHKE</sequence>
<comment type="similarity">
    <text evidence="2">Belongs to the bacterial solute-binding protein 5 family.</text>
</comment>
<evidence type="ECO:0000256" key="5">
    <source>
        <dbReference type="SAM" id="SignalP"/>
    </source>
</evidence>
<dbReference type="PIRSF" id="PIRSF002741">
    <property type="entry name" value="MppA"/>
    <property type="match status" value="1"/>
</dbReference>
<feature type="signal peptide" evidence="5">
    <location>
        <begin position="1"/>
        <end position="26"/>
    </location>
</feature>
<comment type="subcellular location">
    <subcellularLocation>
        <location evidence="1">Periplasm</location>
    </subcellularLocation>
</comment>
<dbReference type="Gene3D" id="3.90.76.10">
    <property type="entry name" value="Dipeptide-binding Protein, Domain 1"/>
    <property type="match status" value="1"/>
</dbReference>
<dbReference type="Pfam" id="PF00496">
    <property type="entry name" value="SBP_bac_5"/>
    <property type="match status" value="1"/>
</dbReference>
<dbReference type="GO" id="GO:0030288">
    <property type="term" value="C:outer membrane-bounded periplasmic space"/>
    <property type="evidence" value="ECO:0007669"/>
    <property type="project" value="UniProtKB-ARBA"/>
</dbReference>
<dbReference type="GO" id="GO:0043190">
    <property type="term" value="C:ATP-binding cassette (ABC) transporter complex"/>
    <property type="evidence" value="ECO:0007669"/>
    <property type="project" value="InterPro"/>
</dbReference>
<dbReference type="InterPro" id="IPR000914">
    <property type="entry name" value="SBP_5_dom"/>
</dbReference>
<dbReference type="PANTHER" id="PTHR30290">
    <property type="entry name" value="PERIPLASMIC BINDING COMPONENT OF ABC TRANSPORTER"/>
    <property type="match status" value="1"/>
</dbReference>
<dbReference type="Gene3D" id="3.10.105.10">
    <property type="entry name" value="Dipeptide-binding Protein, Domain 3"/>
    <property type="match status" value="1"/>
</dbReference>
<evidence type="ECO:0000313" key="8">
    <source>
        <dbReference type="Proteomes" id="UP000184485"/>
    </source>
</evidence>
<keyword evidence="4 5" id="KW-0732">Signal</keyword>
<name>A0A1M5GBF7_9HYPH</name>
<dbReference type="InterPro" id="IPR039424">
    <property type="entry name" value="SBP_5"/>
</dbReference>
<accession>A0A1M5GBF7</accession>
<dbReference type="CDD" id="cd08512">
    <property type="entry name" value="PBP2_NikA_DppA_OppA_like_7"/>
    <property type="match status" value="1"/>
</dbReference>
<dbReference type="GO" id="GO:0015833">
    <property type="term" value="P:peptide transport"/>
    <property type="evidence" value="ECO:0007669"/>
    <property type="project" value="TreeGrafter"/>
</dbReference>
<evidence type="ECO:0000256" key="4">
    <source>
        <dbReference type="ARBA" id="ARBA00022729"/>
    </source>
</evidence>
<dbReference type="PANTHER" id="PTHR30290:SF10">
    <property type="entry name" value="PERIPLASMIC OLIGOPEPTIDE-BINDING PROTEIN-RELATED"/>
    <property type="match status" value="1"/>
</dbReference>
<dbReference type="SUPFAM" id="SSF53850">
    <property type="entry name" value="Periplasmic binding protein-like II"/>
    <property type="match status" value="1"/>
</dbReference>
<feature type="chain" id="PRO_5012251556" evidence="5">
    <location>
        <begin position="27"/>
        <end position="528"/>
    </location>
</feature>
<dbReference type="EMBL" id="FQUP01000003">
    <property type="protein sequence ID" value="SHG00812.1"/>
    <property type="molecule type" value="Genomic_DNA"/>
</dbReference>
<evidence type="ECO:0000256" key="1">
    <source>
        <dbReference type="ARBA" id="ARBA00004418"/>
    </source>
</evidence>
<dbReference type="InterPro" id="IPR030678">
    <property type="entry name" value="Peptide/Ni-bd"/>
</dbReference>
<gene>
    <name evidence="7" type="ORF">SAMN02745157_3341</name>
</gene>
<dbReference type="OrthoDB" id="9803988at2"/>
<evidence type="ECO:0000313" key="7">
    <source>
        <dbReference type="EMBL" id="SHG00812.1"/>
    </source>
</evidence>
<dbReference type="Gene3D" id="3.40.190.10">
    <property type="entry name" value="Periplasmic binding protein-like II"/>
    <property type="match status" value="1"/>
</dbReference>
<reference evidence="7 8" key="1">
    <citation type="submission" date="2016-11" db="EMBL/GenBank/DDBJ databases">
        <authorList>
            <person name="Jaros S."/>
            <person name="Januszkiewicz K."/>
            <person name="Wedrychowicz H."/>
        </authorList>
    </citation>
    <scope>NUCLEOTIDE SEQUENCE [LARGE SCALE GENOMIC DNA]</scope>
    <source>
        <strain evidence="7 8">DSM 19436</strain>
    </source>
</reference>
<dbReference type="AlphaFoldDB" id="A0A1M5GBF7"/>
<keyword evidence="3" id="KW-0813">Transport</keyword>